<feature type="transmembrane region" description="Helical" evidence="1">
    <location>
        <begin position="23"/>
        <end position="42"/>
    </location>
</feature>
<dbReference type="Proteomes" id="UP000777935">
    <property type="component" value="Unassembled WGS sequence"/>
</dbReference>
<feature type="transmembrane region" description="Helical" evidence="1">
    <location>
        <begin position="101"/>
        <end position="123"/>
    </location>
</feature>
<feature type="transmembrane region" description="Helical" evidence="1">
    <location>
        <begin position="49"/>
        <end position="67"/>
    </location>
</feature>
<protein>
    <submittedName>
        <fullName evidence="2">Ceramidase domain-containing protein</fullName>
    </submittedName>
</protein>
<name>A0ABX2IT08_9RHOB</name>
<feature type="transmembrane region" description="Helical" evidence="1">
    <location>
        <begin position="129"/>
        <end position="149"/>
    </location>
</feature>
<feature type="transmembrane region" description="Helical" evidence="1">
    <location>
        <begin position="189"/>
        <end position="208"/>
    </location>
</feature>
<keyword evidence="1" id="KW-0472">Membrane</keyword>
<dbReference type="EMBL" id="JABUFE010000001">
    <property type="protein sequence ID" value="NSX53198.1"/>
    <property type="molecule type" value="Genomic_DNA"/>
</dbReference>
<feature type="transmembrane region" description="Helical" evidence="1">
    <location>
        <begin position="73"/>
        <end position="94"/>
    </location>
</feature>
<reference evidence="2 3" key="1">
    <citation type="submission" date="2020-06" db="EMBL/GenBank/DDBJ databases">
        <title>Sulfitobacter algicola sp. nov., isolated from green algae.</title>
        <authorList>
            <person name="Wang C."/>
        </authorList>
    </citation>
    <scope>NUCLEOTIDE SEQUENCE [LARGE SCALE GENOMIC DNA]</scope>
    <source>
        <strain evidence="2 3">1151</strain>
    </source>
</reference>
<sequence>MDWARQFDAYCERADLTFWSEPINAVTNIAFLIAAAIVWYRLAGLRLPIARALAVMLTCCGVGSFLFHTFATAWASTLDVLPILAFILIYIFAANRHYWNLGLWPAIGVTVLFIPYAAATVPLFNMIPWIAPSAGYAPVPLLILIYAFLLRQRMPQTARGLTVGAGILIMSLTFRTLDDPICSVFPVGTHFMWHILNATMLAWMIDVYKKHMIATGRA</sequence>
<feature type="transmembrane region" description="Helical" evidence="1">
    <location>
        <begin position="161"/>
        <end position="177"/>
    </location>
</feature>
<evidence type="ECO:0000313" key="2">
    <source>
        <dbReference type="EMBL" id="NSX53198.1"/>
    </source>
</evidence>
<accession>A0ABX2IT08</accession>
<comment type="caution">
    <text evidence="2">The sequence shown here is derived from an EMBL/GenBank/DDBJ whole genome shotgun (WGS) entry which is preliminary data.</text>
</comment>
<evidence type="ECO:0000313" key="3">
    <source>
        <dbReference type="Proteomes" id="UP000777935"/>
    </source>
</evidence>
<keyword evidence="3" id="KW-1185">Reference proteome</keyword>
<dbReference type="RefSeq" id="WP_174134327.1">
    <property type="nucleotide sequence ID" value="NZ_JABUFE010000001.1"/>
</dbReference>
<evidence type="ECO:0000256" key="1">
    <source>
        <dbReference type="SAM" id="Phobius"/>
    </source>
</evidence>
<gene>
    <name evidence="2" type="ORF">HRQ87_00105</name>
</gene>
<organism evidence="2 3">
    <name type="scientific">Parasulfitobacter algicola</name>
    <dbReference type="NCBI Taxonomy" id="2614809"/>
    <lineage>
        <taxon>Bacteria</taxon>
        <taxon>Pseudomonadati</taxon>
        <taxon>Pseudomonadota</taxon>
        <taxon>Alphaproteobacteria</taxon>
        <taxon>Rhodobacterales</taxon>
        <taxon>Roseobacteraceae</taxon>
        <taxon>Parasulfitobacter</taxon>
    </lineage>
</organism>
<keyword evidence="1" id="KW-0812">Transmembrane</keyword>
<proteinExistence type="predicted"/>
<keyword evidence="1" id="KW-1133">Transmembrane helix</keyword>